<accession>A0A7T5R342</accession>
<name>A0A7T5R342_9BACT</name>
<protein>
    <submittedName>
        <fullName evidence="1">DUF4864 domain-containing protein</fullName>
    </submittedName>
</protein>
<evidence type="ECO:0000313" key="2">
    <source>
        <dbReference type="Proteomes" id="UP000595362"/>
    </source>
</evidence>
<sequence length="168" mass="18880">MKSDSDGHYGLALSLLGMALAAFILTRPSQAADNQADYGPFLVVKHNALEVSDKERIQSLIIRQLAAIKERQSDEAYALTTGALHQKYETANQFMSMMRFSRRPIYNHVSYKFLDQAQVQDGTVIQRLEIRHTHGAPATAIFRLQRTPDGEWGIDSLSILEDDEGQET</sequence>
<evidence type="ECO:0000313" key="1">
    <source>
        <dbReference type="EMBL" id="QQG36612.1"/>
    </source>
</evidence>
<dbReference type="Pfam" id="PF16156">
    <property type="entry name" value="DUF4864"/>
    <property type="match status" value="1"/>
</dbReference>
<proteinExistence type="predicted"/>
<dbReference type="EMBL" id="CP066681">
    <property type="protein sequence ID" value="QQG36612.1"/>
    <property type="molecule type" value="Genomic_DNA"/>
</dbReference>
<reference evidence="1 2" key="1">
    <citation type="submission" date="2020-07" db="EMBL/GenBank/DDBJ databases">
        <title>Huge and variable diversity of episymbiotic CPR bacteria and DPANN archaea in groundwater ecosystems.</title>
        <authorList>
            <person name="He C.Y."/>
            <person name="Keren R."/>
            <person name="Whittaker M."/>
            <person name="Farag I.F."/>
            <person name="Doudna J."/>
            <person name="Cate J.H.D."/>
            <person name="Banfield J.F."/>
        </authorList>
    </citation>
    <scope>NUCLEOTIDE SEQUENCE [LARGE SCALE GENOMIC DNA]</scope>
    <source>
        <strain evidence="1">NC_groundwater_70_Ag_B-0.1um_54_66</strain>
    </source>
</reference>
<dbReference type="AlphaFoldDB" id="A0A7T5R342"/>
<dbReference type="InterPro" id="IPR032347">
    <property type="entry name" value="DUF4864"/>
</dbReference>
<gene>
    <name evidence="1" type="ORF">HYS17_02180</name>
</gene>
<organism evidence="1 2">
    <name type="scientific">Micavibrio aeruginosavorus</name>
    <dbReference type="NCBI Taxonomy" id="349221"/>
    <lineage>
        <taxon>Bacteria</taxon>
        <taxon>Pseudomonadati</taxon>
        <taxon>Bdellovibrionota</taxon>
        <taxon>Bdellovibrionia</taxon>
        <taxon>Bdellovibrionales</taxon>
        <taxon>Pseudobdellovibrionaceae</taxon>
        <taxon>Micavibrio</taxon>
    </lineage>
</organism>
<dbReference type="Proteomes" id="UP000595362">
    <property type="component" value="Chromosome"/>
</dbReference>